<gene>
    <name evidence="1" type="ORF">CTRU02_214039</name>
</gene>
<dbReference type="EMBL" id="VUJX02000010">
    <property type="protein sequence ID" value="KAL0931304.1"/>
    <property type="molecule type" value="Genomic_DNA"/>
</dbReference>
<protein>
    <submittedName>
        <fullName evidence="1">Uncharacterized protein</fullName>
    </submittedName>
</protein>
<sequence>MSMPSTSSTGTLARGDRPIIPLERMSCDLPYPTTEHVIKEEPLDEAISQFKNVMSLSHPREKVFFLKRIVDKNPRFDILFQIGGGTQRPRFNDSDASSDTARTISDAGQNIFVVKEGPNIKLLQSVASAAYTADRPEANTRIMFALKTCGFISTRDCKGQLHVLKVAASGISFKPLGDSDRRGLLYNSKWIDRVKRIARILNINMGSFYDGCGRTATPEQVGRWAAGHVEKKLATHIVFVHLKKLGIQATNITIEELKRLRTCLAEQGYRPQYEIHLTRGPCGVPRRSGKCVPFVSRLGRLTGIRFKIWSWEKNVILDGLEPRKPRVYISKKEMLERFGHREVPLDNEVEQVEHEFEEDDWRDIVGEGDDDGGDQGTEESDNEGIDEDIPCGDGGDGQNSDNGTNLASGMVDVSTSSEQQPKAHQPGASKTIEKRLRLPDIIPKPLPPTPTTSVPSTQTRPVSVEP</sequence>
<proteinExistence type="predicted"/>
<accession>A0ACC3YHG3</accession>
<name>A0ACC3YHG3_COLTU</name>
<evidence type="ECO:0000313" key="2">
    <source>
        <dbReference type="Proteomes" id="UP000805649"/>
    </source>
</evidence>
<organism evidence="1 2">
    <name type="scientific">Colletotrichum truncatum</name>
    <name type="common">Anthracnose fungus</name>
    <name type="synonym">Colletotrichum capsici</name>
    <dbReference type="NCBI Taxonomy" id="5467"/>
    <lineage>
        <taxon>Eukaryota</taxon>
        <taxon>Fungi</taxon>
        <taxon>Dikarya</taxon>
        <taxon>Ascomycota</taxon>
        <taxon>Pezizomycotina</taxon>
        <taxon>Sordariomycetes</taxon>
        <taxon>Hypocreomycetidae</taxon>
        <taxon>Glomerellales</taxon>
        <taxon>Glomerellaceae</taxon>
        <taxon>Colletotrichum</taxon>
        <taxon>Colletotrichum truncatum species complex</taxon>
    </lineage>
</organism>
<comment type="caution">
    <text evidence="1">The sequence shown here is derived from an EMBL/GenBank/DDBJ whole genome shotgun (WGS) entry which is preliminary data.</text>
</comment>
<dbReference type="Proteomes" id="UP000805649">
    <property type="component" value="Unassembled WGS sequence"/>
</dbReference>
<reference evidence="1 2" key="1">
    <citation type="journal article" date="2020" name="Phytopathology">
        <title>Genome Sequence Resources of Colletotrichum truncatum, C. plurivorum, C. musicola, and C. sojae: Four Species Pathogenic to Soybean (Glycine max).</title>
        <authorList>
            <person name="Rogerio F."/>
            <person name="Boufleur T.R."/>
            <person name="Ciampi-Guillardi M."/>
            <person name="Sukno S.A."/>
            <person name="Thon M.R."/>
            <person name="Massola Junior N.S."/>
            <person name="Baroncelli R."/>
        </authorList>
    </citation>
    <scope>NUCLEOTIDE SEQUENCE [LARGE SCALE GENOMIC DNA]</scope>
    <source>
        <strain evidence="1 2">CMES1059</strain>
    </source>
</reference>
<evidence type="ECO:0000313" key="1">
    <source>
        <dbReference type="EMBL" id="KAL0931304.1"/>
    </source>
</evidence>
<keyword evidence="2" id="KW-1185">Reference proteome</keyword>